<dbReference type="GO" id="GO:0008270">
    <property type="term" value="F:zinc ion binding"/>
    <property type="evidence" value="ECO:0007669"/>
    <property type="project" value="UniProtKB-KW"/>
</dbReference>
<name>A0A2G2ZAA1_CAPAN</name>
<reference evidence="7 8" key="2">
    <citation type="journal article" date="2017" name="Genome Biol.">
        <title>New reference genome sequences of hot pepper reveal the massive evolution of plant disease-resistance genes by retroduplication.</title>
        <authorList>
            <person name="Kim S."/>
            <person name="Park J."/>
            <person name="Yeom S.I."/>
            <person name="Kim Y.M."/>
            <person name="Seo E."/>
            <person name="Kim K.T."/>
            <person name="Kim M.S."/>
            <person name="Lee J.M."/>
            <person name="Cheong K."/>
            <person name="Shin H.S."/>
            <person name="Kim S.B."/>
            <person name="Han K."/>
            <person name="Lee J."/>
            <person name="Park M."/>
            <person name="Lee H.A."/>
            <person name="Lee H.Y."/>
            <person name="Lee Y."/>
            <person name="Oh S."/>
            <person name="Lee J.H."/>
            <person name="Choi E."/>
            <person name="Choi E."/>
            <person name="Lee S.E."/>
            <person name="Jeon J."/>
            <person name="Kim H."/>
            <person name="Choi G."/>
            <person name="Song H."/>
            <person name="Lee J."/>
            <person name="Lee S.C."/>
            <person name="Kwon J.K."/>
            <person name="Lee H.Y."/>
            <person name="Koo N."/>
            <person name="Hong Y."/>
            <person name="Kim R.W."/>
            <person name="Kang W.H."/>
            <person name="Huh J.H."/>
            <person name="Kang B.C."/>
            <person name="Yang T.J."/>
            <person name="Lee Y.H."/>
            <person name="Bennetzen J.L."/>
            <person name="Choi D."/>
        </authorList>
    </citation>
    <scope>NUCLEOTIDE SEQUENCE [LARGE SCALE GENOMIC DNA]</scope>
    <source>
        <strain evidence="8">cv. CM334</strain>
    </source>
</reference>
<dbReference type="EMBL" id="AYRZ02000006">
    <property type="protein sequence ID" value="PHT78936.1"/>
    <property type="molecule type" value="Genomic_DNA"/>
</dbReference>
<keyword evidence="8" id="KW-1185">Reference proteome</keyword>
<feature type="region of interest" description="Disordered" evidence="5">
    <location>
        <begin position="137"/>
        <end position="159"/>
    </location>
</feature>
<organism evidence="7 8">
    <name type="scientific">Capsicum annuum</name>
    <name type="common">Capsicum pepper</name>
    <dbReference type="NCBI Taxonomy" id="4072"/>
    <lineage>
        <taxon>Eukaryota</taxon>
        <taxon>Viridiplantae</taxon>
        <taxon>Streptophyta</taxon>
        <taxon>Embryophyta</taxon>
        <taxon>Tracheophyta</taxon>
        <taxon>Spermatophyta</taxon>
        <taxon>Magnoliopsida</taxon>
        <taxon>eudicotyledons</taxon>
        <taxon>Gunneridae</taxon>
        <taxon>Pentapetalae</taxon>
        <taxon>asterids</taxon>
        <taxon>lamiids</taxon>
        <taxon>Solanales</taxon>
        <taxon>Solanaceae</taxon>
        <taxon>Solanoideae</taxon>
        <taxon>Capsiceae</taxon>
        <taxon>Capsicum</taxon>
    </lineage>
</organism>
<sequence>MDSATTRRWPCFLEKNDGLASIAEMGNHYHHMNHNSLISRRNSFKNLYSSSSSSRSSPRLSSGTRLYHTRFEQQVHFLESCFLCNKPLGHNRDIFMYRGDTPFCSEECRQEQIEMDEVKEKQFNLSASIKALRKKDQIKSTTSQNNSAQEYPLCRGSVA</sequence>
<evidence type="ECO:0000313" key="7">
    <source>
        <dbReference type="EMBL" id="PHT78936.1"/>
    </source>
</evidence>
<keyword evidence="3" id="KW-0863">Zinc-finger</keyword>
<gene>
    <name evidence="7" type="ORF">T459_16988</name>
</gene>
<reference evidence="7 8" key="1">
    <citation type="journal article" date="2014" name="Nat. Genet.">
        <title>Genome sequence of the hot pepper provides insights into the evolution of pungency in Capsicum species.</title>
        <authorList>
            <person name="Kim S."/>
            <person name="Park M."/>
            <person name="Yeom S.I."/>
            <person name="Kim Y.M."/>
            <person name="Lee J.M."/>
            <person name="Lee H.A."/>
            <person name="Seo E."/>
            <person name="Choi J."/>
            <person name="Cheong K."/>
            <person name="Kim K.T."/>
            <person name="Jung K."/>
            <person name="Lee G.W."/>
            <person name="Oh S.K."/>
            <person name="Bae C."/>
            <person name="Kim S.B."/>
            <person name="Lee H.Y."/>
            <person name="Kim S.Y."/>
            <person name="Kim M.S."/>
            <person name="Kang B.C."/>
            <person name="Jo Y.D."/>
            <person name="Yang H.B."/>
            <person name="Jeong H.J."/>
            <person name="Kang W.H."/>
            <person name="Kwon J.K."/>
            <person name="Shin C."/>
            <person name="Lim J.Y."/>
            <person name="Park J.H."/>
            <person name="Huh J.H."/>
            <person name="Kim J.S."/>
            <person name="Kim B.D."/>
            <person name="Cohen O."/>
            <person name="Paran I."/>
            <person name="Suh M.C."/>
            <person name="Lee S.B."/>
            <person name="Kim Y.K."/>
            <person name="Shin Y."/>
            <person name="Noh S.J."/>
            <person name="Park J."/>
            <person name="Seo Y.S."/>
            <person name="Kwon S.Y."/>
            <person name="Kim H.A."/>
            <person name="Park J.M."/>
            <person name="Kim H.J."/>
            <person name="Choi S.B."/>
            <person name="Bosland P.W."/>
            <person name="Reeves G."/>
            <person name="Jo S.H."/>
            <person name="Lee B.W."/>
            <person name="Cho H.T."/>
            <person name="Choi H.S."/>
            <person name="Lee M.S."/>
            <person name="Yu Y."/>
            <person name="Do Choi Y."/>
            <person name="Park B.S."/>
            <person name="van Deynze A."/>
            <person name="Ashrafi H."/>
            <person name="Hill T."/>
            <person name="Kim W.T."/>
            <person name="Pai H.S."/>
            <person name="Ahn H.K."/>
            <person name="Yeam I."/>
            <person name="Giovannoni J.J."/>
            <person name="Rose J.K."/>
            <person name="Sorensen I."/>
            <person name="Lee S.J."/>
            <person name="Kim R.W."/>
            <person name="Choi I.Y."/>
            <person name="Choi B.S."/>
            <person name="Lim J.S."/>
            <person name="Lee Y.H."/>
            <person name="Choi D."/>
        </authorList>
    </citation>
    <scope>NUCLEOTIDE SEQUENCE [LARGE SCALE GENOMIC DNA]</scope>
    <source>
        <strain evidence="8">cv. CM334</strain>
    </source>
</reference>
<dbReference type="Pfam" id="PF04570">
    <property type="entry name" value="zf-FLZ"/>
    <property type="match status" value="1"/>
</dbReference>
<evidence type="ECO:0000259" key="6">
    <source>
        <dbReference type="PROSITE" id="PS51795"/>
    </source>
</evidence>
<evidence type="ECO:0000256" key="3">
    <source>
        <dbReference type="ARBA" id="ARBA00022771"/>
    </source>
</evidence>
<keyword evidence="2" id="KW-0479">Metal-binding</keyword>
<feature type="compositionally biased region" description="Polar residues" evidence="5">
    <location>
        <begin position="139"/>
        <end position="149"/>
    </location>
</feature>
<feature type="zinc finger region" description="FLZ-type" evidence="4">
    <location>
        <begin position="76"/>
        <end position="120"/>
    </location>
</feature>
<accession>A0A2G2ZAA1</accession>
<keyword evidence="3" id="KW-0862">Zinc</keyword>
<dbReference type="PANTHER" id="PTHR46057:SF60">
    <property type="entry name" value="FLZ-TYPE DOMAIN-CONTAINING PROTEIN"/>
    <property type="match status" value="1"/>
</dbReference>
<evidence type="ECO:0000256" key="2">
    <source>
        <dbReference type="ARBA" id="ARBA00022723"/>
    </source>
</evidence>
<comment type="similarity">
    <text evidence="1">Belongs to the FLZ family.</text>
</comment>
<dbReference type="Gramene" id="PHT78936">
    <property type="protein sequence ID" value="PHT78936"/>
    <property type="gene ID" value="T459_16988"/>
</dbReference>
<comment type="caution">
    <text evidence="7">The sequence shown here is derived from an EMBL/GenBank/DDBJ whole genome shotgun (WGS) entry which is preliminary data.</text>
</comment>
<proteinExistence type="inferred from homology"/>
<dbReference type="InterPro" id="IPR044533">
    <property type="entry name" value="FLZ1/2/3"/>
</dbReference>
<evidence type="ECO:0000256" key="4">
    <source>
        <dbReference type="PROSITE-ProRule" id="PRU01131"/>
    </source>
</evidence>
<dbReference type="OMA" id="NTYTHGY"/>
<evidence type="ECO:0000313" key="8">
    <source>
        <dbReference type="Proteomes" id="UP000222542"/>
    </source>
</evidence>
<dbReference type="PANTHER" id="PTHR46057">
    <property type="entry name" value="FCS-LIKE ZINC FINGER 1-RELATED"/>
    <property type="match status" value="1"/>
</dbReference>
<feature type="domain" description="FLZ-type" evidence="6">
    <location>
        <begin position="76"/>
        <end position="120"/>
    </location>
</feature>
<evidence type="ECO:0000256" key="5">
    <source>
        <dbReference type="SAM" id="MobiDB-lite"/>
    </source>
</evidence>
<dbReference type="Proteomes" id="UP000222542">
    <property type="component" value="Unassembled WGS sequence"/>
</dbReference>
<dbReference type="AlphaFoldDB" id="A0A2G2ZAA1"/>
<protein>
    <recommendedName>
        <fullName evidence="6">FLZ-type domain-containing protein</fullName>
    </recommendedName>
</protein>
<evidence type="ECO:0000256" key="1">
    <source>
        <dbReference type="ARBA" id="ARBA00009374"/>
    </source>
</evidence>
<dbReference type="InterPro" id="IPR007650">
    <property type="entry name" value="Zf-FLZ_dom"/>
</dbReference>
<feature type="non-terminal residue" evidence="7">
    <location>
        <position position="159"/>
    </location>
</feature>
<dbReference type="STRING" id="4072.A0A2G2ZAA1"/>
<dbReference type="PROSITE" id="PS51795">
    <property type="entry name" value="ZF_FLZ"/>
    <property type="match status" value="1"/>
</dbReference>